<gene>
    <name evidence="1" type="primary">Necator_chrX.g21716</name>
    <name evidence="1" type="ORF">RB195_021555</name>
</gene>
<evidence type="ECO:0000313" key="2">
    <source>
        <dbReference type="Proteomes" id="UP001303046"/>
    </source>
</evidence>
<keyword evidence="2" id="KW-1185">Reference proteome</keyword>
<proteinExistence type="predicted"/>
<name>A0ABR1EDN5_NECAM</name>
<organism evidence="1 2">
    <name type="scientific">Necator americanus</name>
    <name type="common">Human hookworm</name>
    <dbReference type="NCBI Taxonomy" id="51031"/>
    <lineage>
        <taxon>Eukaryota</taxon>
        <taxon>Metazoa</taxon>
        <taxon>Ecdysozoa</taxon>
        <taxon>Nematoda</taxon>
        <taxon>Chromadorea</taxon>
        <taxon>Rhabditida</taxon>
        <taxon>Rhabditina</taxon>
        <taxon>Rhabditomorpha</taxon>
        <taxon>Strongyloidea</taxon>
        <taxon>Ancylostomatidae</taxon>
        <taxon>Bunostominae</taxon>
        <taxon>Necator</taxon>
    </lineage>
</organism>
<protein>
    <submittedName>
        <fullName evidence="1">Uncharacterized protein</fullName>
    </submittedName>
</protein>
<dbReference type="EMBL" id="JAVFWL010000006">
    <property type="protein sequence ID" value="KAK6760081.1"/>
    <property type="molecule type" value="Genomic_DNA"/>
</dbReference>
<evidence type="ECO:0000313" key="1">
    <source>
        <dbReference type="EMBL" id="KAK6760081.1"/>
    </source>
</evidence>
<reference evidence="1 2" key="1">
    <citation type="submission" date="2023-08" db="EMBL/GenBank/DDBJ databases">
        <title>A Necator americanus chromosomal reference genome.</title>
        <authorList>
            <person name="Ilik V."/>
            <person name="Petrzelkova K.J."/>
            <person name="Pardy F."/>
            <person name="Fuh T."/>
            <person name="Niatou-Singa F.S."/>
            <person name="Gouil Q."/>
            <person name="Baker L."/>
            <person name="Ritchie M.E."/>
            <person name="Jex A.R."/>
            <person name="Gazzola D."/>
            <person name="Li H."/>
            <person name="Toshio Fujiwara R."/>
            <person name="Zhan B."/>
            <person name="Aroian R.V."/>
            <person name="Pafco B."/>
            <person name="Schwarz E.M."/>
        </authorList>
    </citation>
    <scope>NUCLEOTIDE SEQUENCE [LARGE SCALE GENOMIC DNA]</scope>
    <source>
        <strain evidence="1 2">Aroian</strain>
        <tissue evidence="1">Whole animal</tissue>
    </source>
</reference>
<comment type="caution">
    <text evidence="1">The sequence shown here is derived from an EMBL/GenBank/DDBJ whole genome shotgun (WGS) entry which is preliminary data.</text>
</comment>
<sequence length="106" mass="11063">MPGAPVTADNCNAWCPSVYSDNCNGNPVTICATSAQAAAMVAPSGTECRETWTCPAGTMPYYYTTINPSPTGYPAGGYARCFPPPNNGWYLPDGITMITGLACQSP</sequence>
<dbReference type="Proteomes" id="UP001303046">
    <property type="component" value="Unassembled WGS sequence"/>
</dbReference>
<accession>A0ABR1EDN5</accession>